<evidence type="ECO:0000256" key="5">
    <source>
        <dbReference type="ARBA" id="ARBA00022490"/>
    </source>
</evidence>
<reference evidence="10 11" key="1">
    <citation type="submission" date="2018-10" db="EMBL/GenBank/DDBJ databases">
        <title>Proposal of Lysobacter pythonis sp. nov. isolated from royal pythons (Python regius).</title>
        <authorList>
            <person name="Hans-Juergen B."/>
            <person name="Huptas C."/>
            <person name="Sandra B."/>
            <person name="Igor L."/>
            <person name="Joachim S."/>
            <person name="Siegfried S."/>
            <person name="Mareike W."/>
            <person name="Peter K."/>
        </authorList>
    </citation>
    <scope>NUCLEOTIDE SEQUENCE [LARGE SCALE GENOMIC DNA]</scope>
    <source>
        <strain evidence="10 11">4284/11</strain>
    </source>
</reference>
<dbReference type="OrthoDB" id="9778208at2"/>
<dbReference type="FunFam" id="3.40.50.150:FF:000101">
    <property type="entry name" value="Thiopurine S-methyltransferase"/>
    <property type="match status" value="1"/>
</dbReference>
<dbReference type="GO" id="GO:0010038">
    <property type="term" value="P:response to metal ion"/>
    <property type="evidence" value="ECO:0007669"/>
    <property type="project" value="InterPro"/>
</dbReference>
<comment type="subcellular location">
    <subcellularLocation>
        <location evidence="2 9">Cytoplasm</location>
    </subcellularLocation>
</comment>
<dbReference type="InterPro" id="IPR025835">
    <property type="entry name" value="Thiopurine_S-MeTrfase"/>
</dbReference>
<evidence type="ECO:0000256" key="8">
    <source>
        <dbReference type="ARBA" id="ARBA00022691"/>
    </source>
</evidence>
<evidence type="ECO:0000256" key="3">
    <source>
        <dbReference type="ARBA" id="ARBA00008145"/>
    </source>
</evidence>
<proteinExistence type="inferred from homology"/>
<evidence type="ECO:0000256" key="9">
    <source>
        <dbReference type="HAMAP-Rule" id="MF_00812"/>
    </source>
</evidence>
<dbReference type="Proteomes" id="UP000275012">
    <property type="component" value="Unassembled WGS sequence"/>
</dbReference>
<accession>A0A3M2HZ41</accession>
<dbReference type="PANTHER" id="PTHR10259:SF11">
    <property type="entry name" value="THIOPURINE S-METHYLTRANSFERASE"/>
    <property type="match status" value="1"/>
</dbReference>
<dbReference type="GO" id="GO:0005737">
    <property type="term" value="C:cytoplasm"/>
    <property type="evidence" value="ECO:0007669"/>
    <property type="project" value="UniProtKB-SubCell"/>
</dbReference>
<feature type="binding site" evidence="9">
    <location>
        <position position="123"/>
    </location>
    <ligand>
        <name>S-adenosyl-L-methionine</name>
        <dbReference type="ChEBI" id="CHEBI:59789"/>
    </ligand>
</feature>
<dbReference type="Gene3D" id="3.40.50.150">
    <property type="entry name" value="Vaccinia Virus protein VP39"/>
    <property type="match status" value="1"/>
</dbReference>
<feature type="binding site" evidence="9">
    <location>
        <position position="66"/>
    </location>
    <ligand>
        <name>S-adenosyl-L-methionine</name>
        <dbReference type="ChEBI" id="CHEBI:59789"/>
    </ligand>
</feature>
<dbReference type="PIRSF" id="PIRSF023956">
    <property type="entry name" value="Thiopurine_S-methyltransferase"/>
    <property type="match status" value="1"/>
</dbReference>
<feature type="binding site" evidence="9">
    <location>
        <position position="45"/>
    </location>
    <ligand>
        <name>S-adenosyl-L-methionine</name>
        <dbReference type="ChEBI" id="CHEBI:59789"/>
    </ligand>
</feature>
<evidence type="ECO:0000256" key="2">
    <source>
        <dbReference type="ARBA" id="ARBA00004496"/>
    </source>
</evidence>
<dbReference type="NCBIfam" id="TIGR03840">
    <property type="entry name" value="TMPT_Se_Te"/>
    <property type="match status" value="1"/>
</dbReference>
<evidence type="ECO:0000256" key="6">
    <source>
        <dbReference type="ARBA" id="ARBA00022603"/>
    </source>
</evidence>
<gene>
    <name evidence="9" type="primary">tpm</name>
    <name evidence="10" type="ORF">EBB59_08200</name>
</gene>
<keyword evidence="8 9" id="KW-0949">S-adenosyl-L-methionine</keyword>
<dbReference type="InterPro" id="IPR029063">
    <property type="entry name" value="SAM-dependent_MTases_sf"/>
</dbReference>
<evidence type="ECO:0000256" key="7">
    <source>
        <dbReference type="ARBA" id="ARBA00022679"/>
    </source>
</evidence>
<organism evidence="10 11">
    <name type="scientific">Solilutibacter pythonis</name>
    <dbReference type="NCBI Taxonomy" id="2483112"/>
    <lineage>
        <taxon>Bacteria</taxon>
        <taxon>Pseudomonadati</taxon>
        <taxon>Pseudomonadota</taxon>
        <taxon>Gammaproteobacteria</taxon>
        <taxon>Lysobacterales</taxon>
        <taxon>Lysobacteraceae</taxon>
        <taxon>Solilutibacter</taxon>
    </lineage>
</organism>
<evidence type="ECO:0000313" key="10">
    <source>
        <dbReference type="EMBL" id="RMH91114.1"/>
    </source>
</evidence>
<dbReference type="RefSeq" id="WP_122101671.1">
    <property type="nucleotide sequence ID" value="NZ_RFLY01000010.1"/>
</dbReference>
<evidence type="ECO:0000256" key="4">
    <source>
        <dbReference type="ARBA" id="ARBA00011905"/>
    </source>
</evidence>
<name>A0A3M2HZ41_9GAMM</name>
<dbReference type="EMBL" id="RFLY01000010">
    <property type="protein sequence ID" value="RMH91114.1"/>
    <property type="molecule type" value="Genomic_DNA"/>
</dbReference>
<evidence type="ECO:0000313" key="11">
    <source>
        <dbReference type="Proteomes" id="UP000275012"/>
    </source>
</evidence>
<dbReference type="GO" id="GO:0032259">
    <property type="term" value="P:methylation"/>
    <property type="evidence" value="ECO:0007669"/>
    <property type="project" value="UniProtKB-KW"/>
</dbReference>
<dbReference type="PROSITE" id="PS51585">
    <property type="entry name" value="SAM_MT_TPMT"/>
    <property type="match status" value="1"/>
</dbReference>
<keyword evidence="11" id="KW-1185">Reference proteome</keyword>
<dbReference type="AlphaFoldDB" id="A0A3M2HZ41"/>
<keyword evidence="7 9" id="KW-0808">Transferase</keyword>
<sequence length="219" mass="24543">MEADYWQGRWRRGETGWHRDEVMPLLQKHWPALRAEKGASVLVPLCGKTLDMPWLASAGHKVLGIELAAQAVGEFFAAQGMQATPRATADGLLHTAGDIAILEADAFEVDEATYAHCRHVYDRAALIALPPELRRRYAETLYARLPTGCQALLITLEYPQAQKSGPPFSVTEGEVRALFSPHWEVELLERRDILDQQPSFAAQGVTTLHTAVYRMRKQR</sequence>
<comment type="caution">
    <text evidence="10">The sequence shown here is derived from an EMBL/GenBank/DDBJ whole genome shotgun (WGS) entry which is preliminary data.</text>
</comment>
<dbReference type="SUPFAM" id="SSF53335">
    <property type="entry name" value="S-adenosyl-L-methionine-dependent methyltransferases"/>
    <property type="match status" value="1"/>
</dbReference>
<comment type="catalytic activity">
    <reaction evidence="1 9">
        <text>S-adenosyl-L-methionine + a thiopurine = S-adenosyl-L-homocysteine + a thiopurine S-methylether.</text>
        <dbReference type="EC" id="2.1.1.67"/>
    </reaction>
</comment>
<keyword evidence="5 9" id="KW-0963">Cytoplasm</keyword>
<protein>
    <recommendedName>
        <fullName evidence="4 9">Thiopurine S-methyltransferase</fullName>
        <ecNumber evidence="4 9">2.1.1.67</ecNumber>
    </recommendedName>
    <alternativeName>
        <fullName evidence="9">Thiopurine methyltransferase</fullName>
    </alternativeName>
</protein>
<dbReference type="InterPro" id="IPR008854">
    <property type="entry name" value="TPMT"/>
</dbReference>
<feature type="binding site" evidence="9">
    <location>
        <position position="10"/>
    </location>
    <ligand>
        <name>S-adenosyl-L-methionine</name>
        <dbReference type="ChEBI" id="CHEBI:59789"/>
    </ligand>
</feature>
<keyword evidence="6 9" id="KW-0489">Methyltransferase</keyword>
<dbReference type="GO" id="GO:0008119">
    <property type="term" value="F:thiopurine S-methyltransferase activity"/>
    <property type="evidence" value="ECO:0007669"/>
    <property type="project" value="UniProtKB-UniRule"/>
</dbReference>
<dbReference type="NCBIfam" id="NF009732">
    <property type="entry name" value="PRK13255.1"/>
    <property type="match status" value="1"/>
</dbReference>
<dbReference type="PANTHER" id="PTHR10259">
    <property type="entry name" value="THIOPURINE S-METHYLTRANSFERASE"/>
    <property type="match status" value="1"/>
</dbReference>
<dbReference type="HAMAP" id="MF_00812">
    <property type="entry name" value="Thiopur_methtran"/>
    <property type="match status" value="1"/>
</dbReference>
<dbReference type="InterPro" id="IPR022474">
    <property type="entry name" value="Thiopur_S-MeTfrase_Se/Te_detox"/>
</dbReference>
<comment type="similarity">
    <text evidence="3 9">Belongs to the class I-like SAM-binding methyltransferase superfamily. TPMT family.</text>
</comment>
<evidence type="ECO:0000256" key="1">
    <source>
        <dbReference type="ARBA" id="ARBA00000903"/>
    </source>
</evidence>
<dbReference type="Pfam" id="PF05724">
    <property type="entry name" value="TPMT"/>
    <property type="match status" value="1"/>
</dbReference>
<dbReference type="EC" id="2.1.1.67" evidence="4 9"/>